<keyword evidence="1" id="KW-0548">Nucleotidyltransferase</keyword>
<dbReference type="PANTHER" id="PTHR33116:SF86">
    <property type="entry name" value="REVERSE TRANSCRIPTASE DOMAIN-CONTAINING PROTEIN"/>
    <property type="match status" value="1"/>
</dbReference>
<organism evidence="1 2">
    <name type="scientific">Senna tora</name>
    <dbReference type="NCBI Taxonomy" id="362788"/>
    <lineage>
        <taxon>Eukaryota</taxon>
        <taxon>Viridiplantae</taxon>
        <taxon>Streptophyta</taxon>
        <taxon>Embryophyta</taxon>
        <taxon>Tracheophyta</taxon>
        <taxon>Spermatophyta</taxon>
        <taxon>Magnoliopsida</taxon>
        <taxon>eudicotyledons</taxon>
        <taxon>Gunneridae</taxon>
        <taxon>Pentapetalae</taxon>
        <taxon>rosids</taxon>
        <taxon>fabids</taxon>
        <taxon>Fabales</taxon>
        <taxon>Fabaceae</taxon>
        <taxon>Caesalpinioideae</taxon>
        <taxon>Cassia clade</taxon>
        <taxon>Senna</taxon>
    </lineage>
</organism>
<evidence type="ECO:0000313" key="1">
    <source>
        <dbReference type="EMBL" id="KAF7810520.1"/>
    </source>
</evidence>
<dbReference type="EMBL" id="JAAIUW010000011">
    <property type="protein sequence ID" value="KAF7810520.1"/>
    <property type="molecule type" value="Genomic_DNA"/>
</dbReference>
<dbReference type="AlphaFoldDB" id="A0A834SUI0"/>
<reference evidence="1" key="1">
    <citation type="submission" date="2020-09" db="EMBL/GenBank/DDBJ databases">
        <title>Genome-Enabled Discovery of Anthraquinone Biosynthesis in Senna tora.</title>
        <authorList>
            <person name="Kang S.-H."/>
            <person name="Pandey R.P."/>
            <person name="Lee C.-M."/>
            <person name="Sim J.-S."/>
            <person name="Jeong J.-T."/>
            <person name="Choi B.-S."/>
            <person name="Jung M."/>
            <person name="Ginzburg D."/>
            <person name="Zhao K."/>
            <person name="Won S.Y."/>
            <person name="Oh T.-J."/>
            <person name="Yu Y."/>
            <person name="Kim N.-H."/>
            <person name="Lee O.R."/>
            <person name="Lee T.-H."/>
            <person name="Bashyal P."/>
            <person name="Kim T.-S."/>
            <person name="Lee W.-H."/>
            <person name="Kawkins C."/>
            <person name="Kim C.-K."/>
            <person name="Kim J.S."/>
            <person name="Ahn B.O."/>
            <person name="Rhee S.Y."/>
            <person name="Sohng J.K."/>
        </authorList>
    </citation>
    <scope>NUCLEOTIDE SEQUENCE</scope>
    <source>
        <tissue evidence="1">Leaf</tissue>
    </source>
</reference>
<keyword evidence="1" id="KW-0808">Transferase</keyword>
<name>A0A834SUI0_9FABA</name>
<sequence length="405" mass="46435">MKLDGAPRPDGFNMRFYRNFWDVVGRLKGFLYDVIAPNQSAFLKGRLISDNIMLATELMHKIKSTRKAKKGLCALKLGIQKMETQFLLIFISFVQIFYPVRLGRRKQQNYGKRPSREYASLEGQRMNTNKSFLVFSSNIPRRRLPMDSISSSIQLLAGRLTLIKFVINSYLIYPLSCMYFPKDKCRKIESLMSHFFWGHNGNNPKAHLQNWNSLCNPKHEGGLAMCNVHAFNEAMLTKQIRRLVNNNGNLADSILAAKYMDNMGMVKISSTASWRSKAIMKSKDLIVSNLEWQIGDDKDIKINHHAWWPMLRDHTQFHSVADLIKHNSMSWDVNALSSIYDSNTVRSISSLPFSVTGVKDNLVWKCSSDGQYSVRNGYNWIIRSNNSDVSGGRITMTTPNNVNVW</sequence>
<comment type="caution">
    <text evidence="1">The sequence shown here is derived from an EMBL/GenBank/DDBJ whole genome shotgun (WGS) entry which is preliminary data.</text>
</comment>
<accession>A0A834SUI0</accession>
<dbReference type="OrthoDB" id="1423337at2759"/>
<dbReference type="PANTHER" id="PTHR33116">
    <property type="entry name" value="REVERSE TRANSCRIPTASE ZINC-BINDING DOMAIN-CONTAINING PROTEIN-RELATED-RELATED"/>
    <property type="match status" value="1"/>
</dbReference>
<evidence type="ECO:0000313" key="2">
    <source>
        <dbReference type="Proteomes" id="UP000634136"/>
    </source>
</evidence>
<keyword evidence="2" id="KW-1185">Reference proteome</keyword>
<dbReference type="GO" id="GO:0003964">
    <property type="term" value="F:RNA-directed DNA polymerase activity"/>
    <property type="evidence" value="ECO:0007669"/>
    <property type="project" value="UniProtKB-KW"/>
</dbReference>
<proteinExistence type="predicted"/>
<protein>
    <submittedName>
        <fullName evidence="1">Reverse transcriptase</fullName>
    </submittedName>
</protein>
<dbReference type="Proteomes" id="UP000634136">
    <property type="component" value="Unassembled WGS sequence"/>
</dbReference>
<gene>
    <name evidence="1" type="ORF">G2W53_037263</name>
</gene>
<keyword evidence="1" id="KW-0695">RNA-directed DNA polymerase</keyword>